<organism evidence="1 2">
    <name type="scientific">Heterodera schachtii</name>
    <name type="common">Sugarbeet cyst nematode worm</name>
    <name type="synonym">Tylenchus schachtii</name>
    <dbReference type="NCBI Taxonomy" id="97005"/>
    <lineage>
        <taxon>Eukaryota</taxon>
        <taxon>Metazoa</taxon>
        <taxon>Ecdysozoa</taxon>
        <taxon>Nematoda</taxon>
        <taxon>Chromadorea</taxon>
        <taxon>Rhabditida</taxon>
        <taxon>Tylenchina</taxon>
        <taxon>Tylenchomorpha</taxon>
        <taxon>Tylenchoidea</taxon>
        <taxon>Heteroderidae</taxon>
        <taxon>Heteroderinae</taxon>
        <taxon>Heterodera</taxon>
    </lineage>
</organism>
<keyword evidence="2" id="KW-1185">Reference proteome</keyword>
<name>A0ABD2HX17_HETSC</name>
<protein>
    <submittedName>
        <fullName evidence="1">Uncharacterized protein</fullName>
    </submittedName>
</protein>
<gene>
    <name evidence="1" type="ORF">niasHS_017299</name>
</gene>
<evidence type="ECO:0000313" key="1">
    <source>
        <dbReference type="EMBL" id="KAL3070010.1"/>
    </source>
</evidence>
<sequence>MNCKNTQCNFQCEEEKCKIPCWNPSNAMAAKLMEQHVMHCRDGFMVDGISAPHCVFDEGWPSSDCCREHYRLDCCALAHRVQSVEVDTTLQHDNKEEILWICDDPAKCPCLVDLPNDYPQYNWDICDYGNGSYWMMELFSRAYSYELSVSEKCKEIVKQTCNCGFAKCIFTGSKDGKSACCPEFFKLQCCPIEPTTQEPSFEIEARKECKNKEFIKEICKKCDFYGCMDEVGSQRSVCCRDGYSFRCCYNEPPRITTTTTTTLSTPPQPTTEAAIGPPLWECVLKNACDPSKYGNAKPGRRFRLKKDCQTVEERIKEMPTEQIEFLGNEFTDAQRIGPYFLEEFVPLAQ</sequence>
<dbReference type="Proteomes" id="UP001620645">
    <property type="component" value="Unassembled WGS sequence"/>
</dbReference>
<dbReference type="AlphaFoldDB" id="A0ABD2HX17"/>
<reference evidence="1 2" key="1">
    <citation type="submission" date="2024-10" db="EMBL/GenBank/DDBJ databases">
        <authorList>
            <person name="Kim D."/>
        </authorList>
    </citation>
    <scope>NUCLEOTIDE SEQUENCE [LARGE SCALE GENOMIC DNA]</scope>
    <source>
        <strain evidence="1">Taebaek</strain>
    </source>
</reference>
<evidence type="ECO:0000313" key="2">
    <source>
        <dbReference type="Proteomes" id="UP001620645"/>
    </source>
</evidence>
<accession>A0ABD2HX17</accession>
<dbReference type="EMBL" id="JBICCN010000420">
    <property type="protein sequence ID" value="KAL3070010.1"/>
    <property type="molecule type" value="Genomic_DNA"/>
</dbReference>
<comment type="caution">
    <text evidence="1">The sequence shown here is derived from an EMBL/GenBank/DDBJ whole genome shotgun (WGS) entry which is preliminary data.</text>
</comment>
<proteinExistence type="predicted"/>